<dbReference type="Proteomes" id="UP000032180">
    <property type="component" value="Chromosome 5"/>
</dbReference>
<keyword evidence="4" id="KW-1185">Reference proteome</keyword>
<reference evidence="3" key="3">
    <citation type="submission" date="2015-04" db="UniProtKB">
        <authorList>
            <consortium name="EnsemblPlants"/>
        </authorList>
    </citation>
    <scope>IDENTIFICATION</scope>
</reference>
<dbReference type="PANTHER" id="PTHR33326:SF45">
    <property type="entry name" value="OS05G0477500 PROTEIN"/>
    <property type="match status" value="1"/>
</dbReference>
<dbReference type="HOGENOM" id="CLU_110456_0_0_1"/>
<evidence type="ECO:0000313" key="3">
    <source>
        <dbReference type="EnsemblPlants" id="LPERR05G10410.1"/>
    </source>
</evidence>
<dbReference type="AlphaFoldDB" id="A0A0D9WFJ6"/>
<accession>A0A0D9WFJ6</accession>
<organism evidence="3 4">
    <name type="scientific">Leersia perrieri</name>
    <dbReference type="NCBI Taxonomy" id="77586"/>
    <lineage>
        <taxon>Eukaryota</taxon>
        <taxon>Viridiplantae</taxon>
        <taxon>Streptophyta</taxon>
        <taxon>Embryophyta</taxon>
        <taxon>Tracheophyta</taxon>
        <taxon>Spermatophyta</taxon>
        <taxon>Magnoliopsida</taxon>
        <taxon>Liliopsida</taxon>
        <taxon>Poales</taxon>
        <taxon>Poaceae</taxon>
        <taxon>BOP clade</taxon>
        <taxon>Oryzoideae</taxon>
        <taxon>Oryzeae</taxon>
        <taxon>Oryzinae</taxon>
        <taxon>Leersia</taxon>
    </lineage>
</organism>
<evidence type="ECO:0000313" key="4">
    <source>
        <dbReference type="Proteomes" id="UP000032180"/>
    </source>
</evidence>
<dbReference type="eggNOG" id="ENOG502R08R">
    <property type="taxonomic scope" value="Eukaryota"/>
</dbReference>
<evidence type="ECO:0000256" key="1">
    <source>
        <dbReference type="SAM" id="MobiDB-lite"/>
    </source>
</evidence>
<reference evidence="4" key="2">
    <citation type="submission" date="2013-12" db="EMBL/GenBank/DDBJ databases">
        <authorList>
            <person name="Yu Y."/>
            <person name="Lee S."/>
            <person name="de Baynast K."/>
            <person name="Wissotski M."/>
            <person name="Liu L."/>
            <person name="Talag J."/>
            <person name="Goicoechea J."/>
            <person name="Angelova A."/>
            <person name="Jetty R."/>
            <person name="Kudrna D."/>
            <person name="Golser W."/>
            <person name="Rivera L."/>
            <person name="Zhang J."/>
            <person name="Wing R."/>
        </authorList>
    </citation>
    <scope>NUCLEOTIDE SEQUENCE</scope>
</reference>
<name>A0A0D9WFJ6_9ORYZ</name>
<protein>
    <recommendedName>
        <fullName evidence="2">DUF3615 domain-containing protein</fullName>
    </recommendedName>
</protein>
<dbReference type="EnsemblPlants" id="LPERR05G10410.1">
    <property type="protein sequence ID" value="LPERR05G10410.1"/>
    <property type="gene ID" value="LPERR05G10410"/>
</dbReference>
<dbReference type="InterPro" id="IPR022059">
    <property type="entry name" value="DUF3615"/>
</dbReference>
<feature type="region of interest" description="Disordered" evidence="1">
    <location>
        <begin position="1"/>
        <end position="47"/>
    </location>
</feature>
<dbReference type="Pfam" id="PF12274">
    <property type="entry name" value="DUF3615"/>
    <property type="match status" value="1"/>
</dbReference>
<feature type="compositionally biased region" description="Low complexity" evidence="1">
    <location>
        <begin position="17"/>
        <end position="47"/>
    </location>
</feature>
<feature type="domain" description="DUF3615" evidence="2">
    <location>
        <begin position="77"/>
        <end position="215"/>
    </location>
</feature>
<proteinExistence type="predicted"/>
<reference evidence="3 4" key="1">
    <citation type="submission" date="2012-08" db="EMBL/GenBank/DDBJ databases">
        <title>Oryza genome evolution.</title>
        <authorList>
            <person name="Wing R.A."/>
        </authorList>
    </citation>
    <scope>NUCLEOTIDE SEQUENCE</scope>
</reference>
<evidence type="ECO:0000259" key="2">
    <source>
        <dbReference type="Pfam" id="PF12274"/>
    </source>
</evidence>
<dbReference type="Gramene" id="LPERR05G10410.1">
    <property type="protein sequence ID" value="LPERR05G10410.1"/>
    <property type="gene ID" value="LPERR05G10410"/>
</dbReference>
<dbReference type="PANTHER" id="PTHR33326">
    <property type="entry name" value="OS05G0543800 PROTEIN"/>
    <property type="match status" value="1"/>
</dbReference>
<sequence length="247" mass="27640">MASKSMMSMVSEAHHMAPSSLGPRSSSELESLSSHSSASSLSTTSAAPTREIARGTVNFREPRVNPKVRIAQSKRFAEGALEHYNKTKVKFELVDVVPCICIPEPRCVYTHINFTARSSKEGSQEQLFFAELYHCVYGRRRDVFTKRSSKEGSLKEPSIAAKRPVPRGFTVTCCEPLGSDSLAGCKLLNRDDTLMVRKNTDFTYCYGCTQMISHPKGEKYVAGYYNIPYAYEGVRWYRCNANMLKAS</sequence>